<evidence type="ECO:0000313" key="8">
    <source>
        <dbReference type="Proteomes" id="UP001524586"/>
    </source>
</evidence>
<feature type="region of interest" description="Disordered" evidence="5">
    <location>
        <begin position="373"/>
        <end position="410"/>
    </location>
</feature>
<feature type="compositionally biased region" description="Polar residues" evidence="5">
    <location>
        <begin position="273"/>
        <end position="285"/>
    </location>
</feature>
<protein>
    <submittedName>
        <fullName evidence="7">Flagellar hook-length control protein FliK</fullName>
    </submittedName>
</protein>
<name>A0ABT1U9M2_9GAMM</name>
<evidence type="ECO:0000256" key="1">
    <source>
        <dbReference type="ARBA" id="ARBA00003944"/>
    </source>
</evidence>
<feature type="region of interest" description="Disordered" evidence="5">
    <location>
        <begin position="273"/>
        <end position="292"/>
    </location>
</feature>
<feature type="domain" description="Flagellar hook-length control protein-like C-terminal" evidence="6">
    <location>
        <begin position="300"/>
        <end position="382"/>
    </location>
</feature>
<keyword evidence="4" id="KW-0175">Coiled coil</keyword>
<dbReference type="Gene3D" id="3.30.750.140">
    <property type="match status" value="1"/>
</dbReference>
<evidence type="ECO:0000313" key="7">
    <source>
        <dbReference type="EMBL" id="MCQ8130069.1"/>
    </source>
</evidence>
<dbReference type="PANTHER" id="PTHR37533">
    <property type="entry name" value="FLAGELLAR HOOK-LENGTH CONTROL PROTEIN"/>
    <property type="match status" value="1"/>
</dbReference>
<comment type="similarity">
    <text evidence="2">Belongs to the FliK family.</text>
</comment>
<keyword evidence="7" id="KW-0282">Flagellum</keyword>
<keyword evidence="8" id="KW-1185">Reference proteome</keyword>
<evidence type="ECO:0000256" key="2">
    <source>
        <dbReference type="ARBA" id="ARBA00009149"/>
    </source>
</evidence>
<evidence type="ECO:0000259" key="6">
    <source>
        <dbReference type="Pfam" id="PF02120"/>
    </source>
</evidence>
<comment type="caution">
    <text evidence="7">The sequence shown here is derived from an EMBL/GenBank/DDBJ whole genome shotgun (WGS) entry which is preliminary data.</text>
</comment>
<feature type="region of interest" description="Disordered" evidence="5">
    <location>
        <begin position="219"/>
        <end position="261"/>
    </location>
</feature>
<evidence type="ECO:0000256" key="3">
    <source>
        <dbReference type="ARBA" id="ARBA00022795"/>
    </source>
</evidence>
<dbReference type="Proteomes" id="UP001524586">
    <property type="component" value="Unassembled WGS sequence"/>
</dbReference>
<dbReference type="CDD" id="cd17470">
    <property type="entry name" value="T3SS_Flik_C"/>
    <property type="match status" value="1"/>
</dbReference>
<dbReference type="PANTHER" id="PTHR37533:SF2">
    <property type="entry name" value="FLAGELLAR HOOK-LENGTH CONTROL PROTEIN"/>
    <property type="match status" value="1"/>
</dbReference>
<keyword evidence="7" id="KW-0969">Cilium</keyword>
<dbReference type="InterPro" id="IPR021136">
    <property type="entry name" value="Flagellar_hook_control-like_C"/>
</dbReference>
<evidence type="ECO:0000256" key="5">
    <source>
        <dbReference type="SAM" id="MobiDB-lite"/>
    </source>
</evidence>
<dbReference type="PRINTS" id="PR01007">
    <property type="entry name" value="FLGHOOKFLIK"/>
</dbReference>
<keyword evidence="7" id="KW-0966">Cell projection</keyword>
<dbReference type="Pfam" id="PF02120">
    <property type="entry name" value="Flg_hook"/>
    <property type="match status" value="1"/>
</dbReference>
<feature type="coiled-coil region" evidence="4">
    <location>
        <begin position="94"/>
        <end position="128"/>
    </location>
</feature>
<keyword evidence="3" id="KW-1005">Bacterial flagellum biogenesis</keyword>
<accession>A0ABT1U9M2</accession>
<sequence>MNIQAANLLSALSGSEALGHIQQGLLGGAGEQGGFASALMEQLGLLQSGGNPDMSALQSLMDDAAANGGLQDFAALFGKNPPAAANKSAQDIDLEDTLQTLAEVMQQLQQLETEANAQQTALIDTENQQVLADLRQAEQDADAPADYGMPISVPVGAEEALAQTSDSSASADIFADAKKPAALAVQTAKTQNVPANADGQADAVEAEFDRGISAMITKQGAEAQPQQDQAGPELKSAPDSARLGNAADGQELKTSPSGIAGDIARMNGAVRNETATPLPGSQTAMQKPFGDPGWQQELGDKLIWMHKQDMPSVQLRLNPEHLGPILVKIDVNQDQASVAFTAQHLSVKEAIEAAIPKLREMLSGQQLNLADVNVSQQQSEQRQSGREFFQMAGDRSRREGADGELPGGAVNESQDIVDEIEAGRAIAANGLLSLFA</sequence>
<organism evidence="7 8">
    <name type="scientific">Methylomonas rivi</name>
    <dbReference type="NCBI Taxonomy" id="2952226"/>
    <lineage>
        <taxon>Bacteria</taxon>
        <taxon>Pseudomonadati</taxon>
        <taxon>Pseudomonadota</taxon>
        <taxon>Gammaproteobacteria</taxon>
        <taxon>Methylococcales</taxon>
        <taxon>Methylococcaceae</taxon>
        <taxon>Methylomonas</taxon>
    </lineage>
</organism>
<evidence type="ECO:0000256" key="4">
    <source>
        <dbReference type="SAM" id="Coils"/>
    </source>
</evidence>
<proteinExistence type="inferred from homology"/>
<dbReference type="RefSeq" id="WP_256616496.1">
    <property type="nucleotide sequence ID" value="NZ_JANIBK010000122.1"/>
</dbReference>
<comment type="function">
    <text evidence="1">Controls the length of the flagellar hook.</text>
</comment>
<dbReference type="InterPro" id="IPR001635">
    <property type="entry name" value="Flag_hook_Flik"/>
</dbReference>
<gene>
    <name evidence="7" type="ORF">NP596_16545</name>
</gene>
<dbReference type="InterPro" id="IPR038610">
    <property type="entry name" value="FliK-like_C_sf"/>
</dbReference>
<dbReference type="InterPro" id="IPR052563">
    <property type="entry name" value="FliK"/>
</dbReference>
<dbReference type="EMBL" id="JANIBK010000122">
    <property type="protein sequence ID" value="MCQ8130069.1"/>
    <property type="molecule type" value="Genomic_DNA"/>
</dbReference>
<reference evidence="7 8" key="1">
    <citation type="submission" date="2022-07" db="EMBL/GenBank/DDBJ databases">
        <title>Methylomonas rivi sp. nov., Methylomonas rosea sp. nov., Methylomonas aureus sp. nov. and Methylomonas subterranea sp. nov., four novel methanotrophs isolated from a freshwater creek and the deep terrestrial subsurface.</title>
        <authorList>
            <person name="Abin C."/>
            <person name="Sankaranarayanan K."/>
            <person name="Garner C."/>
            <person name="Sindelar R."/>
            <person name="Kotary K."/>
            <person name="Garner R."/>
            <person name="Barclay S."/>
            <person name="Lawson P."/>
            <person name="Krumholz L."/>
        </authorList>
    </citation>
    <scope>NUCLEOTIDE SEQUENCE [LARGE SCALE GENOMIC DNA]</scope>
    <source>
        <strain evidence="7 8">WSC-6</strain>
    </source>
</reference>